<gene>
    <name evidence="2" type="ORF">E5K00_14615</name>
</gene>
<organism evidence="2 3">
    <name type="scientific">Hymenobacter aquaticus</name>
    <dbReference type="NCBI Taxonomy" id="1867101"/>
    <lineage>
        <taxon>Bacteria</taxon>
        <taxon>Pseudomonadati</taxon>
        <taxon>Bacteroidota</taxon>
        <taxon>Cytophagia</taxon>
        <taxon>Cytophagales</taxon>
        <taxon>Hymenobacteraceae</taxon>
        <taxon>Hymenobacter</taxon>
    </lineage>
</organism>
<sequence>MSDERPRLLLARMSVGLDYARAAEAPKLFQVQRRIGEGELLKLLAVIFRAFVDSVRVPHKPDAADLIELAETVMRKYSHDSLKDIILALKEARTSGRNFFQELDQGKIFALLNDYFDKKAAFLESRHLDQKAQGASAQSQAVASLGDLAPKLIQQLADRIPDDHPNHDTLRARLSLQKQRRRRGLPTPDPEEFRRQQHAAAFRNPRPDWQARPDAPLGAVGRYVRQLRAENDGQQLRSSA</sequence>
<dbReference type="Proteomes" id="UP000297549">
    <property type="component" value="Unassembled WGS sequence"/>
</dbReference>
<dbReference type="RefSeq" id="WP_135464063.1">
    <property type="nucleotide sequence ID" value="NZ_SRLC01000002.1"/>
</dbReference>
<dbReference type="AlphaFoldDB" id="A0A4Z0PW70"/>
<keyword evidence="3" id="KW-1185">Reference proteome</keyword>
<dbReference type="OrthoDB" id="875325at2"/>
<feature type="region of interest" description="Disordered" evidence="1">
    <location>
        <begin position="178"/>
        <end position="217"/>
    </location>
</feature>
<evidence type="ECO:0000313" key="2">
    <source>
        <dbReference type="EMBL" id="TGE21516.1"/>
    </source>
</evidence>
<accession>A0A4Z0PW70</accession>
<dbReference type="EMBL" id="SRLC01000002">
    <property type="protein sequence ID" value="TGE21516.1"/>
    <property type="molecule type" value="Genomic_DNA"/>
</dbReference>
<protein>
    <submittedName>
        <fullName evidence="2">Uncharacterized protein</fullName>
    </submittedName>
</protein>
<proteinExistence type="predicted"/>
<reference evidence="2 3" key="1">
    <citation type="submission" date="2019-04" db="EMBL/GenBank/DDBJ databases">
        <authorList>
            <person name="Feng G."/>
            <person name="Zhang J."/>
            <person name="Zhu H."/>
        </authorList>
    </citation>
    <scope>NUCLEOTIDE SEQUENCE [LARGE SCALE GENOMIC DNA]</scope>
    <source>
        <strain evidence="2 3">JCM 31653</strain>
    </source>
</reference>
<name>A0A4Z0PW70_9BACT</name>
<evidence type="ECO:0000256" key="1">
    <source>
        <dbReference type="SAM" id="MobiDB-lite"/>
    </source>
</evidence>
<comment type="caution">
    <text evidence="2">The sequence shown here is derived from an EMBL/GenBank/DDBJ whole genome shotgun (WGS) entry which is preliminary data.</text>
</comment>
<evidence type="ECO:0000313" key="3">
    <source>
        <dbReference type="Proteomes" id="UP000297549"/>
    </source>
</evidence>